<reference evidence="2 3" key="2">
    <citation type="journal article" date="2009" name="PLoS ONE">
        <title>The photosynthetic apparatus and its regulation in the aerobic gammaproteobacterium Congregibacter litoralis gen. nov., sp. nov.</title>
        <authorList>
            <person name="Spring S."/>
            <person name="Lunsdorf H."/>
            <person name="Fuchs B.M."/>
            <person name="Tindall B.J."/>
        </authorList>
    </citation>
    <scope>NUCLEOTIDE SEQUENCE [LARGE SCALE GENOMIC DNA]</scope>
    <source>
        <strain evidence="2">KT71</strain>
    </source>
</reference>
<dbReference type="Pfam" id="PF20803">
    <property type="entry name" value="PaaX_M"/>
    <property type="match status" value="1"/>
</dbReference>
<evidence type="ECO:0000313" key="2">
    <source>
        <dbReference type="EMBL" id="EAQ98224.1"/>
    </source>
</evidence>
<dbReference type="AlphaFoldDB" id="A4A7F5"/>
<proteinExistence type="predicted"/>
<accession>A4A7F5</accession>
<protein>
    <submittedName>
        <fullName evidence="2">Transcriptional regulator, PaaX family</fullName>
    </submittedName>
</protein>
<feature type="domain" description="Transcriptional repressor PaaX-like central Cas2-like" evidence="1">
    <location>
        <begin position="93"/>
        <end position="170"/>
    </location>
</feature>
<dbReference type="InterPro" id="IPR048846">
    <property type="entry name" value="PaaX-like_central"/>
</dbReference>
<dbReference type="InterPro" id="IPR036388">
    <property type="entry name" value="WH-like_DNA-bd_sf"/>
</dbReference>
<dbReference type="RefSeq" id="WP_008293052.1">
    <property type="nucleotide sequence ID" value="NZ_CM002299.1"/>
</dbReference>
<keyword evidence="3" id="KW-1185">Reference proteome</keyword>
<gene>
    <name evidence="2" type="ORF">KT71_03217</name>
</gene>
<comment type="caution">
    <text evidence="2">The sequence shown here is derived from an EMBL/GenBank/DDBJ whole genome shotgun (WGS) entry which is preliminary data.</text>
</comment>
<dbReference type="EMBL" id="AAOA02000002">
    <property type="protein sequence ID" value="EAQ98224.1"/>
    <property type="molecule type" value="Genomic_DNA"/>
</dbReference>
<dbReference type="PANTHER" id="PTHR30319">
    <property type="entry name" value="PHENYLACETIC ACID REGULATOR-RELATED TRANSCRIPTIONAL REPRESSOR"/>
    <property type="match status" value="1"/>
</dbReference>
<dbReference type="HOGENOM" id="CLU_088234_0_0_6"/>
<organism evidence="2 3">
    <name type="scientific">Congregibacter litoralis KT71</name>
    <dbReference type="NCBI Taxonomy" id="314285"/>
    <lineage>
        <taxon>Bacteria</taxon>
        <taxon>Pseudomonadati</taxon>
        <taxon>Pseudomonadota</taxon>
        <taxon>Gammaproteobacteria</taxon>
        <taxon>Cellvibrionales</taxon>
        <taxon>Halieaceae</taxon>
        <taxon>Congregibacter</taxon>
    </lineage>
</organism>
<dbReference type="Gene3D" id="1.10.10.10">
    <property type="entry name" value="Winged helix-like DNA-binding domain superfamily/Winged helix DNA-binding domain"/>
    <property type="match status" value="1"/>
</dbReference>
<sequence length="272" mass="30574">MFDPTDYKWPTPKRLVLSLLSSPELKEIGARECVKWGRLFDIDPTAMRVALGRLVKAGFLRSVVRGRYAIGDRGRVLSETARRWVSAEERVGAWDGRWLMVHTAHLGRRDQSALKLRDRALQLVGFAELRSGLWCRPANYRESSAETRARLRELGLGEEAIILRADSLLLETRELAALWPRQALEEAYAVLTQAMIDSMARGDADDTDAGKEALARETFLLGEAVIRQINGDPLLPDAMVDVAARRKMHETMVAYEAFGRDAWARFQAPGAQ</sequence>
<dbReference type="eggNOG" id="COG3327">
    <property type="taxonomic scope" value="Bacteria"/>
</dbReference>
<reference evidence="2 3" key="1">
    <citation type="journal article" date="2007" name="Proc. Natl. Acad. Sci. U.S.A.">
        <title>Characterization of a marine gammaproteobacterium capable of aerobic anoxygenic photosynthesis.</title>
        <authorList>
            <person name="Fuchs B.M."/>
            <person name="Spring S."/>
            <person name="Teeling H."/>
            <person name="Quast C."/>
            <person name="Wulf J."/>
            <person name="Schattenhofer M."/>
            <person name="Yan S."/>
            <person name="Ferriera S."/>
            <person name="Johnson J."/>
            <person name="Glockner F.O."/>
            <person name="Amann R."/>
        </authorList>
    </citation>
    <scope>NUCLEOTIDE SEQUENCE [LARGE SCALE GENOMIC DNA]</scope>
    <source>
        <strain evidence="2">KT71</strain>
    </source>
</reference>
<evidence type="ECO:0000313" key="3">
    <source>
        <dbReference type="Proteomes" id="UP000019205"/>
    </source>
</evidence>
<dbReference type="PANTHER" id="PTHR30319:SF1">
    <property type="entry name" value="TRANSCRIPTIONAL REPRESSOR PAAX"/>
    <property type="match status" value="1"/>
</dbReference>
<dbReference type="OrthoDB" id="6380574at2"/>
<evidence type="ECO:0000259" key="1">
    <source>
        <dbReference type="Pfam" id="PF20803"/>
    </source>
</evidence>
<dbReference type="STRING" id="314285.KT71_03217"/>
<dbReference type="Gene3D" id="3.30.70.2650">
    <property type="match status" value="1"/>
</dbReference>
<name>A4A7F5_9GAMM</name>
<dbReference type="GO" id="GO:0006351">
    <property type="term" value="P:DNA-templated transcription"/>
    <property type="evidence" value="ECO:0007669"/>
    <property type="project" value="TreeGrafter"/>
</dbReference>
<dbReference type="Proteomes" id="UP000019205">
    <property type="component" value="Chromosome"/>
</dbReference>